<keyword evidence="11" id="KW-1185">Reference proteome</keyword>
<dbReference type="InterPro" id="IPR048395">
    <property type="entry name" value="Glyco_hydro_31_C"/>
</dbReference>
<gene>
    <name evidence="10" type="ordered locus">Bcav_3837</name>
</gene>
<evidence type="ECO:0000259" key="9">
    <source>
        <dbReference type="Pfam" id="PF21365"/>
    </source>
</evidence>
<evidence type="ECO:0000256" key="4">
    <source>
        <dbReference type="RuleBase" id="RU361185"/>
    </source>
</evidence>
<dbReference type="InterPro" id="IPR030458">
    <property type="entry name" value="Glyco_hydro_31_AS"/>
</dbReference>
<evidence type="ECO:0000313" key="11">
    <source>
        <dbReference type="Proteomes" id="UP000007962"/>
    </source>
</evidence>
<evidence type="ECO:0000259" key="7">
    <source>
        <dbReference type="Pfam" id="PF13802"/>
    </source>
</evidence>
<evidence type="ECO:0000259" key="8">
    <source>
        <dbReference type="Pfam" id="PF17137"/>
    </source>
</evidence>
<dbReference type="eggNOG" id="COG1501">
    <property type="taxonomic scope" value="Bacteria"/>
</dbReference>
<dbReference type="InterPro" id="IPR033403">
    <property type="entry name" value="DUF5110"/>
</dbReference>
<dbReference type="Pfam" id="PF17137">
    <property type="entry name" value="DUF5110"/>
    <property type="match status" value="1"/>
</dbReference>
<dbReference type="AlphaFoldDB" id="C5C4F5"/>
<dbReference type="Proteomes" id="UP000007962">
    <property type="component" value="Chromosome"/>
</dbReference>
<evidence type="ECO:0000256" key="2">
    <source>
        <dbReference type="ARBA" id="ARBA00022801"/>
    </source>
</evidence>
<feature type="domain" description="Glycoside hydrolase family 31 N-terminal" evidence="7">
    <location>
        <begin position="54"/>
        <end position="248"/>
    </location>
</feature>
<dbReference type="CAZy" id="GH31">
    <property type="family name" value="Glycoside Hydrolase Family 31"/>
</dbReference>
<dbReference type="SUPFAM" id="SSF51011">
    <property type="entry name" value="Glycosyl hydrolase domain"/>
    <property type="match status" value="1"/>
</dbReference>
<dbReference type="CDD" id="cd14752">
    <property type="entry name" value="GH31_N"/>
    <property type="match status" value="1"/>
</dbReference>
<reference evidence="10 11" key="1">
    <citation type="journal article" date="2009" name="Stand. Genomic Sci.">
        <title>Complete genome sequence of Beutenbergia cavernae type strain (HKI 0122).</title>
        <authorList>
            <person name="Land M."/>
            <person name="Pukall R."/>
            <person name="Abt B."/>
            <person name="Goker M."/>
            <person name="Rohde M."/>
            <person name="Glavina Del Rio T."/>
            <person name="Tice H."/>
            <person name="Copeland A."/>
            <person name="Cheng J.F."/>
            <person name="Lucas S."/>
            <person name="Chen F."/>
            <person name="Nolan M."/>
            <person name="Bruce D."/>
            <person name="Goodwin L."/>
            <person name="Pitluck S."/>
            <person name="Ivanova N."/>
            <person name="Mavromatis K."/>
            <person name="Ovchinnikova G."/>
            <person name="Pati A."/>
            <person name="Chen A."/>
            <person name="Palaniappan K."/>
            <person name="Hauser L."/>
            <person name="Chang Y.J."/>
            <person name="Jefferies C.C."/>
            <person name="Saunders E."/>
            <person name="Brettin T."/>
            <person name="Detter J.C."/>
            <person name="Han C."/>
            <person name="Chain P."/>
            <person name="Bristow J."/>
            <person name="Eisen J.A."/>
            <person name="Markowitz V."/>
            <person name="Hugenholtz P."/>
            <person name="Kyrpides N.C."/>
            <person name="Klenk H.P."/>
            <person name="Lapidus A."/>
        </authorList>
    </citation>
    <scope>NUCLEOTIDE SEQUENCE [LARGE SCALE GENOMIC DNA]</scope>
    <source>
        <strain evidence="11">ATCC BAA-8 / DSM 12333 / NBRC 16432</strain>
    </source>
</reference>
<protein>
    <submittedName>
        <fullName evidence="10">Alpha-glucosidase</fullName>
        <ecNumber evidence="10">3.2.1.20</ecNumber>
    </submittedName>
</protein>
<feature type="region of interest" description="Disordered" evidence="5">
    <location>
        <begin position="1"/>
        <end position="24"/>
    </location>
</feature>
<dbReference type="PROSITE" id="PS00129">
    <property type="entry name" value="GLYCOSYL_HYDROL_F31_1"/>
    <property type="match status" value="1"/>
</dbReference>
<dbReference type="PANTHER" id="PTHR22762">
    <property type="entry name" value="ALPHA-GLUCOSIDASE"/>
    <property type="match status" value="1"/>
</dbReference>
<keyword evidence="3 4" id="KW-0326">Glycosidase</keyword>
<dbReference type="Gene3D" id="3.20.20.80">
    <property type="entry name" value="Glycosidases"/>
    <property type="match status" value="2"/>
</dbReference>
<dbReference type="InterPro" id="IPR000322">
    <property type="entry name" value="Glyco_hydro_31_TIM"/>
</dbReference>
<dbReference type="GO" id="GO:0004558">
    <property type="term" value="F:alpha-1,4-glucosidase activity"/>
    <property type="evidence" value="ECO:0007669"/>
    <property type="project" value="UniProtKB-EC"/>
</dbReference>
<feature type="domain" description="DUF5110" evidence="8">
    <location>
        <begin position="721"/>
        <end position="792"/>
    </location>
</feature>
<feature type="domain" description="Glycosyl hydrolase family 31 C-terminal" evidence="9">
    <location>
        <begin position="617"/>
        <end position="703"/>
    </location>
</feature>
<dbReference type="GO" id="GO:0005975">
    <property type="term" value="P:carbohydrate metabolic process"/>
    <property type="evidence" value="ECO:0007669"/>
    <property type="project" value="InterPro"/>
</dbReference>
<dbReference type="EC" id="3.2.1.20" evidence="10"/>
<name>C5C4F5_BEUC1</name>
<proteinExistence type="inferred from homology"/>
<evidence type="ECO:0000313" key="10">
    <source>
        <dbReference type="EMBL" id="ACQ82079.1"/>
    </source>
</evidence>
<evidence type="ECO:0000256" key="5">
    <source>
        <dbReference type="SAM" id="MobiDB-lite"/>
    </source>
</evidence>
<evidence type="ECO:0000256" key="1">
    <source>
        <dbReference type="ARBA" id="ARBA00007806"/>
    </source>
</evidence>
<dbReference type="InterPro" id="IPR011013">
    <property type="entry name" value="Gal_mutarotase_sf_dom"/>
</dbReference>
<dbReference type="InterPro" id="IPR013780">
    <property type="entry name" value="Glyco_hydro_b"/>
</dbReference>
<dbReference type="Pfam" id="PF01055">
    <property type="entry name" value="Glyco_hydro_31_2nd"/>
    <property type="match status" value="1"/>
</dbReference>
<evidence type="ECO:0000256" key="3">
    <source>
        <dbReference type="ARBA" id="ARBA00023295"/>
    </source>
</evidence>
<dbReference type="EMBL" id="CP001618">
    <property type="protein sequence ID" value="ACQ82079.1"/>
    <property type="molecule type" value="Genomic_DNA"/>
</dbReference>
<dbReference type="KEGG" id="bcv:Bcav_3837"/>
<dbReference type="RefSeq" id="WP_015884316.1">
    <property type="nucleotide sequence ID" value="NC_012669.1"/>
</dbReference>
<organism evidence="10 11">
    <name type="scientific">Beutenbergia cavernae (strain ATCC BAA-8 / DSM 12333 / CCUG 43141 / JCM 11478 / NBRC 16432 / NCIMB 13614 / HKI 0122)</name>
    <dbReference type="NCBI Taxonomy" id="471853"/>
    <lineage>
        <taxon>Bacteria</taxon>
        <taxon>Bacillati</taxon>
        <taxon>Actinomycetota</taxon>
        <taxon>Actinomycetes</taxon>
        <taxon>Micrococcales</taxon>
        <taxon>Beutenbergiaceae</taxon>
        <taxon>Beutenbergia</taxon>
    </lineage>
</organism>
<keyword evidence="2 4" id="KW-0378">Hydrolase</keyword>
<sequence length="828" mass="90332">MAPTPPLSVADAGDAAPASTPTFPRTEHYRRFHRVDSVTPTERGLLAELHGERLEVVAVRPDVVRIRISRGGRFDETPSPAVCVDPLATHVEVTTEVDDDVARVRTAELTVSIGLVDLTIDVHRADGSAVIETARDHAGAPWAYATLNDAFVVRRRIAPPDAIYGLGEKSGRLNRRGRDFTLWNTDVLNPTSSGEFTAGRDADDPRADRMSTEFDPYYVSIPFFHHLDAATGAVGGSFLDNGYRTAYDFTPESEYAIHAGGGQYCEYVFAGPTMARVLEAYTWLTGRAALPPLWALGYHQCRWHAYRQEDVAALAARMRAERIPCDTLWLDIDYMDGYRVFTWDAEKFPDPAALIDGLAGEGFKLVTIIDPGVKYEPGYAVFDDGVARDVFCRTEGGDTYIGQVWPGDTAFPDFATAEAREWWGDLNAAHVASGLAGIWNDMNEPATGEIAPERMLFDGGRASHERFHNAYALLMARGTVEGLRRAMPELRTFVLTRAGSAGIQRYAANWLGDNVSRWDHLWMSLPMAAGFGVSGQPFVGADAGGFGGDAEPELFLRWMQYAALTPFFRNHTVAGTVDQYPWSFGDDVADLVREAVGLRYRLLPYLYSAFVRAGETGEPVQRPLVFDHADDARVRDLDDQFLLGRDLLVAPVLAAGATEREVVFPAGTWHCWHTGEVVTGPATRTVATPRERIPLYGRGGAVVPLLPEAPATTAGLRPDLLELHVFVPGQDGEWVSALQEDDGVTNAAADGALVRTTFTLRHAGDEITVVAAADGAGYEGFARTAFRLVVHGPAPREVEVDGVVVTPDHDGTVTFGNDGRDAVVVLRT</sequence>
<dbReference type="STRING" id="471853.Bcav_3837"/>
<dbReference type="InterPro" id="IPR025887">
    <property type="entry name" value="Glyco_hydro_31_N_dom"/>
</dbReference>
<accession>C5C4F5</accession>
<dbReference type="Gene3D" id="2.60.40.1180">
    <property type="entry name" value="Golgi alpha-mannosidase II"/>
    <property type="match status" value="2"/>
</dbReference>
<dbReference type="Pfam" id="PF21365">
    <property type="entry name" value="Glyco_hydro_31_3rd"/>
    <property type="match status" value="1"/>
</dbReference>
<dbReference type="GO" id="GO:0030246">
    <property type="term" value="F:carbohydrate binding"/>
    <property type="evidence" value="ECO:0007669"/>
    <property type="project" value="InterPro"/>
</dbReference>
<evidence type="ECO:0000259" key="6">
    <source>
        <dbReference type="Pfam" id="PF01055"/>
    </source>
</evidence>
<dbReference type="HOGENOM" id="CLU_000631_7_2_11"/>
<dbReference type="InterPro" id="IPR017853">
    <property type="entry name" value="GH"/>
</dbReference>
<dbReference type="SUPFAM" id="SSF51445">
    <property type="entry name" value="(Trans)glycosidases"/>
    <property type="match status" value="1"/>
</dbReference>
<dbReference type="SUPFAM" id="SSF74650">
    <property type="entry name" value="Galactose mutarotase-like"/>
    <property type="match status" value="1"/>
</dbReference>
<dbReference type="CDD" id="cd06604">
    <property type="entry name" value="GH31_glucosidase_II_MalA"/>
    <property type="match status" value="1"/>
</dbReference>
<dbReference type="Gene3D" id="2.60.40.1760">
    <property type="entry name" value="glycosyl hydrolase (family 31)"/>
    <property type="match status" value="1"/>
</dbReference>
<dbReference type="Pfam" id="PF13802">
    <property type="entry name" value="Gal_mutarotas_2"/>
    <property type="match status" value="1"/>
</dbReference>
<comment type="similarity">
    <text evidence="1 4">Belongs to the glycosyl hydrolase 31 family.</text>
</comment>
<dbReference type="PANTHER" id="PTHR22762:SF166">
    <property type="entry name" value="ALPHA-GLUCOSIDASE"/>
    <property type="match status" value="1"/>
</dbReference>
<feature type="domain" description="Glycoside hydrolase family 31 TIM barrel" evidence="6">
    <location>
        <begin position="289"/>
        <end position="609"/>
    </location>
</feature>